<evidence type="ECO:0000256" key="8">
    <source>
        <dbReference type="PROSITE-ProRule" id="PRU00042"/>
    </source>
</evidence>
<organism evidence="11 12">
    <name type="scientific">Meloidogyne graminicola</name>
    <dbReference type="NCBI Taxonomy" id="189291"/>
    <lineage>
        <taxon>Eukaryota</taxon>
        <taxon>Metazoa</taxon>
        <taxon>Ecdysozoa</taxon>
        <taxon>Nematoda</taxon>
        <taxon>Chromadorea</taxon>
        <taxon>Rhabditida</taxon>
        <taxon>Tylenchina</taxon>
        <taxon>Tylenchomorpha</taxon>
        <taxon>Tylenchoidea</taxon>
        <taxon>Meloidogynidae</taxon>
        <taxon>Meloidogyninae</taxon>
        <taxon>Meloidogyne</taxon>
    </lineage>
</organism>
<dbReference type="SMART" id="SM00355">
    <property type="entry name" value="ZnF_C2H2"/>
    <property type="match status" value="3"/>
</dbReference>
<dbReference type="GO" id="GO:0000981">
    <property type="term" value="F:DNA-binding transcription factor activity, RNA polymerase II-specific"/>
    <property type="evidence" value="ECO:0007669"/>
    <property type="project" value="TreeGrafter"/>
</dbReference>
<evidence type="ECO:0000256" key="9">
    <source>
        <dbReference type="SAM" id="MobiDB-lite"/>
    </source>
</evidence>
<evidence type="ECO:0000313" key="11">
    <source>
        <dbReference type="EMBL" id="KAF7638603.1"/>
    </source>
</evidence>
<evidence type="ECO:0000259" key="10">
    <source>
        <dbReference type="PROSITE" id="PS50157"/>
    </source>
</evidence>
<evidence type="ECO:0000256" key="6">
    <source>
        <dbReference type="ARBA" id="ARBA00023125"/>
    </source>
</evidence>
<feature type="domain" description="C2H2-type" evidence="10">
    <location>
        <begin position="444"/>
        <end position="471"/>
    </location>
</feature>
<keyword evidence="12" id="KW-1185">Reference proteome</keyword>
<dbReference type="EMBL" id="JABEBT010000011">
    <property type="protein sequence ID" value="KAF7638603.1"/>
    <property type="molecule type" value="Genomic_DNA"/>
</dbReference>
<dbReference type="SUPFAM" id="SSF57667">
    <property type="entry name" value="beta-beta-alpha zinc fingers"/>
    <property type="match status" value="2"/>
</dbReference>
<dbReference type="InterPro" id="IPR013087">
    <property type="entry name" value="Znf_C2H2_type"/>
</dbReference>
<comment type="subcellular location">
    <subcellularLocation>
        <location evidence="1">Nucleus</location>
    </subcellularLocation>
</comment>
<dbReference type="GO" id="GO:0031519">
    <property type="term" value="C:PcG protein complex"/>
    <property type="evidence" value="ECO:0007669"/>
    <property type="project" value="TreeGrafter"/>
</dbReference>
<dbReference type="PROSITE" id="PS00028">
    <property type="entry name" value="ZINC_FINGER_C2H2_1"/>
    <property type="match status" value="2"/>
</dbReference>
<keyword evidence="2" id="KW-0479">Metal-binding</keyword>
<dbReference type="OrthoDB" id="5862433at2759"/>
<keyword evidence="6" id="KW-0238">DNA-binding</keyword>
<dbReference type="GO" id="GO:0000978">
    <property type="term" value="F:RNA polymerase II cis-regulatory region sequence-specific DNA binding"/>
    <property type="evidence" value="ECO:0007669"/>
    <property type="project" value="TreeGrafter"/>
</dbReference>
<proteinExistence type="predicted"/>
<comment type="caution">
    <text evidence="11">The sequence shown here is derived from an EMBL/GenBank/DDBJ whole genome shotgun (WGS) entry which is preliminary data.</text>
</comment>
<gene>
    <name evidence="11" type="ORF">Mgra_00001981</name>
</gene>
<dbReference type="Pfam" id="PF00096">
    <property type="entry name" value="zf-C2H2"/>
    <property type="match status" value="1"/>
</dbReference>
<reference evidence="11" key="1">
    <citation type="journal article" date="2020" name="Ecol. Evol.">
        <title>Genome structure and content of the rice root-knot nematode (Meloidogyne graminicola).</title>
        <authorList>
            <person name="Phan N.T."/>
            <person name="Danchin E.G.J."/>
            <person name="Klopp C."/>
            <person name="Perfus-Barbeoch L."/>
            <person name="Kozlowski D.K."/>
            <person name="Koutsovoulos G.D."/>
            <person name="Lopez-Roques C."/>
            <person name="Bouchez O."/>
            <person name="Zahm M."/>
            <person name="Besnard G."/>
            <person name="Bellafiore S."/>
        </authorList>
    </citation>
    <scope>NUCLEOTIDE SEQUENCE</scope>
    <source>
        <strain evidence="11">VN-18</strain>
    </source>
</reference>
<dbReference type="FunFam" id="3.30.160.60:FF:000104">
    <property type="entry name" value="Transcriptional repressor protein YY1"/>
    <property type="match status" value="1"/>
</dbReference>
<dbReference type="AlphaFoldDB" id="A0A8T0A0F7"/>
<evidence type="ECO:0000256" key="7">
    <source>
        <dbReference type="ARBA" id="ARBA00023242"/>
    </source>
</evidence>
<keyword evidence="5" id="KW-0862">Zinc</keyword>
<evidence type="ECO:0000256" key="4">
    <source>
        <dbReference type="ARBA" id="ARBA00022771"/>
    </source>
</evidence>
<dbReference type="InterPro" id="IPR036236">
    <property type="entry name" value="Znf_C2H2_sf"/>
</dbReference>
<evidence type="ECO:0000256" key="3">
    <source>
        <dbReference type="ARBA" id="ARBA00022737"/>
    </source>
</evidence>
<dbReference type="GO" id="GO:0005667">
    <property type="term" value="C:transcription regulator complex"/>
    <property type="evidence" value="ECO:0007669"/>
    <property type="project" value="TreeGrafter"/>
</dbReference>
<feature type="domain" description="C2H2-type" evidence="10">
    <location>
        <begin position="415"/>
        <end position="444"/>
    </location>
</feature>
<dbReference type="GO" id="GO:0000785">
    <property type="term" value="C:chromatin"/>
    <property type="evidence" value="ECO:0007669"/>
    <property type="project" value="TreeGrafter"/>
</dbReference>
<accession>A0A8T0A0F7</accession>
<dbReference type="PANTHER" id="PTHR14003">
    <property type="entry name" value="TRANSCRIPTIONAL REPRESSOR PROTEIN YY"/>
    <property type="match status" value="1"/>
</dbReference>
<sequence length="504" mass="56846">MVLDKFVDRKLFQQSCFSSDKNSIHSNNNADDDSFVSFRNASFSESFRHNFNSNIVYQQRSILLQSPTKSLDDFGGETSKSFSIQRYGSLLSCCEPTTVGESSSGTSVLCDSTDERKLFSPPIQIEESTLMSEHSNEPPEIRFNDHAFSIIHQMESELKRPRILLSPVRSLTMLEGGCSSNEAHTQRHLLKRYQPVSPLSNVKSCQQQRPKRRDRRRSSATIPLARSKEELENLLISANIDPNKPVRSVLVEAGIGSEFSSVGRLKPHLVCQHGFQNFLEIPMKHIHLTNNNDNQVLSNTNLRACPSPLPKRSSASFVLSSNRQRRQTVTSAINYETQLPVEIGTSLSLDDALINSLNAENRHEISIHSLNNSDRSFSSQKDDENEGLKLQKMCGIKNGGRIGGEDVVSVTFAQIPCSYKGCQKTFSNKSSMRKHLQIHGPRQHVCQQCHRSFIERSKLKRHSLVHSGEKPFVCNFEGCAKRFSLDFNLRTHIRTGNFILFTSD</sequence>
<keyword evidence="3" id="KW-0677">Repeat</keyword>
<protein>
    <recommendedName>
        <fullName evidence="10">C2H2-type domain-containing protein</fullName>
    </recommendedName>
</protein>
<evidence type="ECO:0000313" key="12">
    <source>
        <dbReference type="Proteomes" id="UP000605970"/>
    </source>
</evidence>
<dbReference type="Gene3D" id="3.30.160.60">
    <property type="entry name" value="Classic Zinc Finger"/>
    <property type="match status" value="3"/>
</dbReference>
<name>A0A8T0A0F7_9BILA</name>
<evidence type="ECO:0000256" key="2">
    <source>
        <dbReference type="ARBA" id="ARBA00022723"/>
    </source>
</evidence>
<dbReference type="PANTHER" id="PTHR14003:SF19">
    <property type="entry name" value="YY2 TRANSCRIPTION FACTOR"/>
    <property type="match status" value="1"/>
</dbReference>
<evidence type="ECO:0000256" key="1">
    <source>
        <dbReference type="ARBA" id="ARBA00004123"/>
    </source>
</evidence>
<dbReference type="PROSITE" id="PS50157">
    <property type="entry name" value="ZINC_FINGER_C2H2_2"/>
    <property type="match status" value="2"/>
</dbReference>
<evidence type="ECO:0000256" key="5">
    <source>
        <dbReference type="ARBA" id="ARBA00022833"/>
    </source>
</evidence>
<feature type="region of interest" description="Disordered" evidence="9">
    <location>
        <begin position="199"/>
        <end position="222"/>
    </location>
</feature>
<keyword evidence="4 8" id="KW-0863">Zinc-finger</keyword>
<keyword evidence="7" id="KW-0539">Nucleus</keyword>
<dbReference type="Proteomes" id="UP000605970">
    <property type="component" value="Unassembled WGS sequence"/>
</dbReference>
<feature type="compositionally biased region" description="Basic residues" evidence="9">
    <location>
        <begin position="209"/>
        <end position="218"/>
    </location>
</feature>
<dbReference type="GO" id="GO:0008270">
    <property type="term" value="F:zinc ion binding"/>
    <property type="evidence" value="ECO:0007669"/>
    <property type="project" value="UniProtKB-KW"/>
</dbReference>